<evidence type="ECO:0000256" key="3">
    <source>
        <dbReference type="ARBA" id="ARBA00022769"/>
    </source>
</evidence>
<dbReference type="InterPro" id="IPR036876">
    <property type="entry name" value="UVR_dom_sf"/>
</dbReference>
<dbReference type="InterPro" id="IPR001162">
    <property type="entry name" value="UvrC_RNase_H_dom"/>
</dbReference>
<dbReference type="GO" id="GO:0009380">
    <property type="term" value="C:excinuclease repair complex"/>
    <property type="evidence" value="ECO:0007669"/>
    <property type="project" value="InterPro"/>
</dbReference>
<dbReference type="InterPro" id="IPR001943">
    <property type="entry name" value="UVR_dom"/>
</dbReference>
<protein>
    <recommendedName>
        <fullName evidence="7">UvrABC system protein C</fullName>
        <shortName evidence="7">Protein UvrC</shortName>
    </recommendedName>
    <alternativeName>
        <fullName evidence="7">Excinuclease ABC subunit C</fullName>
    </alternativeName>
</protein>
<dbReference type="SUPFAM" id="SSF47781">
    <property type="entry name" value="RuvA domain 2-like"/>
    <property type="match status" value="1"/>
</dbReference>
<dbReference type="Pfam" id="PF22920">
    <property type="entry name" value="UvrC_RNaseH"/>
    <property type="match status" value="1"/>
</dbReference>
<evidence type="ECO:0000256" key="4">
    <source>
        <dbReference type="ARBA" id="ARBA00022881"/>
    </source>
</evidence>
<keyword evidence="12" id="KW-1185">Reference proteome</keyword>
<feature type="domain" description="GIY-YIG" evidence="9">
    <location>
        <begin position="15"/>
        <end position="93"/>
    </location>
</feature>
<dbReference type="Pfam" id="PF01541">
    <property type="entry name" value="GIY-YIG"/>
    <property type="match status" value="1"/>
</dbReference>
<dbReference type="Proteomes" id="UP000323930">
    <property type="component" value="Unassembled WGS sequence"/>
</dbReference>
<comment type="function">
    <text evidence="7">The UvrABC repair system catalyzes the recognition and processing of DNA lesions. UvrC both incises the 5' and 3' sides of the lesion. The N-terminal half is responsible for the 3' incision and the C-terminal half is responsible for the 5' incision.</text>
</comment>
<organism evidence="11 12">
    <name type="scientific">Seonamhaeicola marinus</name>
    <dbReference type="NCBI Taxonomy" id="1912246"/>
    <lineage>
        <taxon>Bacteria</taxon>
        <taxon>Pseudomonadati</taxon>
        <taxon>Bacteroidota</taxon>
        <taxon>Flavobacteriia</taxon>
        <taxon>Flavobacteriales</taxon>
        <taxon>Flavobacteriaceae</taxon>
    </lineage>
</organism>
<dbReference type="PROSITE" id="PS50165">
    <property type="entry name" value="UVRC"/>
    <property type="match status" value="1"/>
</dbReference>
<evidence type="ECO:0000256" key="5">
    <source>
        <dbReference type="ARBA" id="ARBA00023204"/>
    </source>
</evidence>
<gene>
    <name evidence="7 11" type="primary">uvrC</name>
    <name evidence="11" type="ORF">FUA24_23080</name>
</gene>
<dbReference type="SMART" id="SM00465">
    <property type="entry name" value="GIYc"/>
    <property type="match status" value="1"/>
</dbReference>
<dbReference type="Gene3D" id="1.10.150.20">
    <property type="entry name" value="5' to 3' exonuclease, C-terminal subdomain"/>
    <property type="match status" value="1"/>
</dbReference>
<keyword evidence="1 7" id="KW-0963">Cytoplasm</keyword>
<dbReference type="InterPro" id="IPR038476">
    <property type="entry name" value="UvrC_RNase_H_dom_sf"/>
</dbReference>
<dbReference type="Pfam" id="PF08459">
    <property type="entry name" value="UvrC_RNaseH_dom"/>
    <property type="match status" value="1"/>
</dbReference>
<dbReference type="GO" id="GO:0005737">
    <property type="term" value="C:cytoplasm"/>
    <property type="evidence" value="ECO:0007669"/>
    <property type="project" value="UniProtKB-SubCell"/>
</dbReference>
<keyword evidence="3 7" id="KW-0228">DNA excision</keyword>
<dbReference type="GO" id="GO:0009432">
    <property type="term" value="P:SOS response"/>
    <property type="evidence" value="ECO:0007669"/>
    <property type="project" value="UniProtKB-UniRule"/>
</dbReference>
<dbReference type="Gene3D" id="3.30.420.340">
    <property type="entry name" value="UvrC, RNAse H endonuclease domain"/>
    <property type="match status" value="1"/>
</dbReference>
<keyword evidence="2 7" id="KW-0227">DNA damage</keyword>
<reference evidence="11 12" key="1">
    <citation type="submission" date="2019-08" db="EMBL/GenBank/DDBJ databases">
        <title>Seonamhaeicola sediminis sp. nov., isolated from marine sediment.</title>
        <authorList>
            <person name="Cao W.R."/>
        </authorList>
    </citation>
    <scope>NUCLEOTIDE SEQUENCE [LARGE SCALE GENOMIC DNA]</scope>
    <source>
        <strain evidence="11 12">B011</strain>
    </source>
</reference>
<keyword evidence="5 7" id="KW-0234">DNA repair</keyword>
<evidence type="ECO:0000259" key="9">
    <source>
        <dbReference type="PROSITE" id="PS50164"/>
    </source>
</evidence>
<dbReference type="InterPro" id="IPR004791">
    <property type="entry name" value="UvrC"/>
</dbReference>
<evidence type="ECO:0000313" key="12">
    <source>
        <dbReference type="Proteomes" id="UP000323930"/>
    </source>
</evidence>
<proteinExistence type="inferred from homology"/>
<feature type="domain" description="UVR" evidence="8">
    <location>
        <begin position="207"/>
        <end position="242"/>
    </location>
</feature>
<keyword evidence="6 7" id="KW-0742">SOS response</keyword>
<dbReference type="Pfam" id="PF14520">
    <property type="entry name" value="HHH_5"/>
    <property type="match status" value="1"/>
</dbReference>
<dbReference type="NCBIfam" id="TIGR00194">
    <property type="entry name" value="uvrC"/>
    <property type="match status" value="1"/>
</dbReference>
<dbReference type="InterPro" id="IPR010994">
    <property type="entry name" value="RuvA_2-like"/>
</dbReference>
<dbReference type="SUPFAM" id="SSF82771">
    <property type="entry name" value="GIY-YIG endonuclease"/>
    <property type="match status" value="1"/>
</dbReference>
<dbReference type="HAMAP" id="MF_00203">
    <property type="entry name" value="UvrC"/>
    <property type="match status" value="1"/>
</dbReference>
<keyword evidence="4 7" id="KW-0267">Excision nuclease</keyword>
<dbReference type="FunFam" id="3.40.1440.10:FF:000001">
    <property type="entry name" value="UvrABC system protein C"/>
    <property type="match status" value="1"/>
</dbReference>
<evidence type="ECO:0000256" key="1">
    <source>
        <dbReference type="ARBA" id="ARBA00022490"/>
    </source>
</evidence>
<evidence type="ECO:0000256" key="2">
    <source>
        <dbReference type="ARBA" id="ARBA00022763"/>
    </source>
</evidence>
<comment type="similarity">
    <text evidence="7">Belongs to the UvrC family.</text>
</comment>
<dbReference type="Gene3D" id="3.40.1440.10">
    <property type="entry name" value="GIY-YIG endonuclease"/>
    <property type="match status" value="1"/>
</dbReference>
<dbReference type="CDD" id="cd10434">
    <property type="entry name" value="GIY-YIG_UvrC_Cho"/>
    <property type="match status" value="1"/>
</dbReference>
<evidence type="ECO:0000256" key="6">
    <source>
        <dbReference type="ARBA" id="ARBA00023236"/>
    </source>
</evidence>
<evidence type="ECO:0000313" key="11">
    <source>
        <dbReference type="EMBL" id="TYA70169.1"/>
    </source>
</evidence>
<sequence>MSDTPLDIQLKTLPNSPGVYQYFDANGTIIYVGKAKNLKKRVSSYFTKNHDYGKTRVLVKKIADIKHIVVETETDALLLENNLIKKHQPRYNVMLKDDKSYPWICIKKERFPRVFSTRRVFKGGGEYFGPYTSGKTVHTLLDLIKGLYPLRTCNYDLAQSKIDAGKYKVCLEYHLGNCKGACEGNESEEEYNENIKAIRQILKGNFKDSLQQFKKQMKQFAEDMLFEEAQKIKEKIEVLENYQARSTIVNPKISNVDVFSIMSDETYGYVNFLQLSYGSIIRSHTLEIKKKLEETDKELLELAITEIRQRFHSNSKEIYVPFEVDLGETVKVTIPKLGDKKHILDLSLRNAKYYRMERFKQDKIVDPDRHANRIMAQMKGDLRLSEEPRHIECFDNSNIQGTNPVAACVVFKNGKPSKKDYRHFNIKTVEGPDDFASMEEVVHRRYKRLLEEAQPLPQLIIIDGGKGQLSSALKSLDLLGLRGKIAIIGIAKRLEELFYPDDPIPLYLDKKSETLKIIQQLRNEAHRFGIEHHRNKRSKNALNTELETIPGIGEKTVVELLRHFKSAKRVANAKLDELEVVVGNSRAEKVYNYYHIEK</sequence>
<dbReference type="OrthoDB" id="9804933at2"/>
<dbReference type="AlphaFoldDB" id="A0A5D0HIQ6"/>
<dbReference type="SUPFAM" id="SSF46600">
    <property type="entry name" value="C-terminal UvrC-binding domain of UvrB"/>
    <property type="match status" value="1"/>
</dbReference>
<dbReference type="GO" id="GO:0009381">
    <property type="term" value="F:excinuclease ABC activity"/>
    <property type="evidence" value="ECO:0007669"/>
    <property type="project" value="UniProtKB-UniRule"/>
</dbReference>
<evidence type="ECO:0000259" key="10">
    <source>
        <dbReference type="PROSITE" id="PS50165"/>
    </source>
</evidence>
<dbReference type="GO" id="GO:0003677">
    <property type="term" value="F:DNA binding"/>
    <property type="evidence" value="ECO:0007669"/>
    <property type="project" value="UniProtKB-UniRule"/>
</dbReference>
<dbReference type="InterPro" id="IPR050066">
    <property type="entry name" value="UvrABC_protein_C"/>
</dbReference>
<comment type="subcellular location">
    <subcellularLocation>
        <location evidence="7">Cytoplasm</location>
    </subcellularLocation>
</comment>
<evidence type="ECO:0000256" key="7">
    <source>
        <dbReference type="HAMAP-Rule" id="MF_00203"/>
    </source>
</evidence>
<dbReference type="InterPro" id="IPR000305">
    <property type="entry name" value="GIY-YIG_endonuc"/>
</dbReference>
<accession>A0A5D0HIQ6</accession>
<dbReference type="PANTHER" id="PTHR30562">
    <property type="entry name" value="UVRC/OXIDOREDUCTASE"/>
    <property type="match status" value="1"/>
</dbReference>
<dbReference type="PROSITE" id="PS50151">
    <property type="entry name" value="UVR"/>
    <property type="match status" value="1"/>
</dbReference>
<name>A0A5D0HIQ6_9FLAO</name>
<dbReference type="InterPro" id="IPR047296">
    <property type="entry name" value="GIY-YIG_UvrC_Cho"/>
</dbReference>
<dbReference type="InterPro" id="IPR035901">
    <property type="entry name" value="GIY-YIG_endonuc_sf"/>
</dbReference>
<feature type="domain" description="UvrC family homology region profile" evidence="10">
    <location>
        <begin position="262"/>
        <end position="476"/>
    </location>
</feature>
<dbReference type="PROSITE" id="PS50164">
    <property type="entry name" value="GIY_YIG"/>
    <property type="match status" value="1"/>
</dbReference>
<evidence type="ECO:0000259" key="8">
    <source>
        <dbReference type="PROSITE" id="PS50151"/>
    </source>
</evidence>
<dbReference type="GO" id="GO:0006289">
    <property type="term" value="P:nucleotide-excision repair"/>
    <property type="evidence" value="ECO:0007669"/>
    <property type="project" value="UniProtKB-UniRule"/>
</dbReference>
<dbReference type="RefSeq" id="WP_148545629.1">
    <property type="nucleotide sequence ID" value="NZ_VSDQ01000729.1"/>
</dbReference>
<comment type="subunit">
    <text evidence="7">Interacts with UvrB in an incision complex.</text>
</comment>
<comment type="caution">
    <text evidence="11">The sequence shown here is derived from an EMBL/GenBank/DDBJ whole genome shotgun (WGS) entry which is preliminary data.</text>
</comment>
<dbReference type="EMBL" id="VSDQ01000729">
    <property type="protein sequence ID" value="TYA70169.1"/>
    <property type="molecule type" value="Genomic_DNA"/>
</dbReference>
<dbReference type="PANTHER" id="PTHR30562:SF1">
    <property type="entry name" value="UVRABC SYSTEM PROTEIN C"/>
    <property type="match status" value="1"/>
</dbReference>